<dbReference type="Proteomes" id="UP001283361">
    <property type="component" value="Unassembled WGS sequence"/>
</dbReference>
<feature type="compositionally biased region" description="Basic and acidic residues" evidence="1">
    <location>
        <begin position="50"/>
        <end position="61"/>
    </location>
</feature>
<gene>
    <name evidence="2" type="ORF">RRG08_033887</name>
</gene>
<dbReference type="AlphaFoldDB" id="A0AAE1BA14"/>
<evidence type="ECO:0000313" key="3">
    <source>
        <dbReference type="Proteomes" id="UP001283361"/>
    </source>
</evidence>
<name>A0AAE1BA14_9GAST</name>
<dbReference type="Pfam" id="PF15874">
    <property type="entry name" value="Il2rg"/>
    <property type="match status" value="1"/>
</dbReference>
<dbReference type="InterPro" id="IPR039471">
    <property type="entry name" value="CXorf65-like"/>
</dbReference>
<dbReference type="EMBL" id="JAWDGP010000286">
    <property type="protein sequence ID" value="KAK3801701.1"/>
    <property type="molecule type" value="Genomic_DNA"/>
</dbReference>
<feature type="compositionally biased region" description="Polar residues" evidence="1">
    <location>
        <begin position="1"/>
        <end position="24"/>
    </location>
</feature>
<dbReference type="PANTHER" id="PTHR33887">
    <property type="entry name" value="PB1 DOMAIN-CONTAINING PROTEIN"/>
    <property type="match status" value="1"/>
</dbReference>
<organism evidence="2 3">
    <name type="scientific">Elysia crispata</name>
    <name type="common">lettuce slug</name>
    <dbReference type="NCBI Taxonomy" id="231223"/>
    <lineage>
        <taxon>Eukaryota</taxon>
        <taxon>Metazoa</taxon>
        <taxon>Spiralia</taxon>
        <taxon>Lophotrochozoa</taxon>
        <taxon>Mollusca</taxon>
        <taxon>Gastropoda</taxon>
        <taxon>Heterobranchia</taxon>
        <taxon>Euthyneura</taxon>
        <taxon>Panpulmonata</taxon>
        <taxon>Sacoglossa</taxon>
        <taxon>Placobranchoidea</taxon>
        <taxon>Plakobranchidae</taxon>
        <taxon>Elysia</taxon>
    </lineage>
</organism>
<dbReference type="PANTHER" id="PTHR33887:SF4">
    <property type="entry name" value="AB2-183"/>
    <property type="match status" value="1"/>
</dbReference>
<proteinExistence type="predicted"/>
<comment type="caution">
    <text evidence="2">The sequence shown here is derived from an EMBL/GenBank/DDBJ whole genome shotgun (WGS) entry which is preliminary data.</text>
</comment>
<evidence type="ECO:0000256" key="1">
    <source>
        <dbReference type="SAM" id="MobiDB-lite"/>
    </source>
</evidence>
<evidence type="ECO:0000313" key="2">
    <source>
        <dbReference type="EMBL" id="KAK3801701.1"/>
    </source>
</evidence>
<protein>
    <submittedName>
        <fullName evidence="2">Uncharacterized protein</fullName>
    </submittedName>
</protein>
<accession>A0AAE1BA14</accession>
<feature type="region of interest" description="Disordered" evidence="1">
    <location>
        <begin position="1"/>
        <end position="74"/>
    </location>
</feature>
<feature type="compositionally biased region" description="Basic and acidic residues" evidence="1">
    <location>
        <begin position="211"/>
        <end position="228"/>
    </location>
</feature>
<sequence>MTSQSFFNDGVQNGDLQSVGSNRSPAIENNDLNNKKSVVGIENTLETLDGVEHGRERHGEGTAEVEEEEKEPEIPYEPPAFNFIKIEFGDSPPILVNHNCIKKSFVDYMNSKMEKSVNMSQFDMCDSEGKLVGLRNLDSRANVRSLFTPPRIYIPCTVTMDDKESISEIQPCLVHWQFKYPALQDIFIKNSLQDTDIEMPITMSPISRASTKSDYKVKESASEKKMKK</sequence>
<reference evidence="2" key="1">
    <citation type="journal article" date="2023" name="G3 (Bethesda)">
        <title>A reference genome for the long-term kleptoplast-retaining sea slug Elysia crispata morphotype clarki.</title>
        <authorList>
            <person name="Eastman K.E."/>
            <person name="Pendleton A.L."/>
            <person name="Shaikh M.A."/>
            <person name="Suttiyut T."/>
            <person name="Ogas R."/>
            <person name="Tomko P."/>
            <person name="Gavelis G."/>
            <person name="Widhalm J.R."/>
            <person name="Wisecaver J.H."/>
        </authorList>
    </citation>
    <scope>NUCLEOTIDE SEQUENCE</scope>
    <source>
        <strain evidence="2">ECLA1</strain>
    </source>
</reference>
<feature type="region of interest" description="Disordered" evidence="1">
    <location>
        <begin position="209"/>
        <end position="228"/>
    </location>
</feature>
<keyword evidence="3" id="KW-1185">Reference proteome</keyword>